<reference evidence="2" key="1">
    <citation type="submission" date="2016-10" db="EMBL/GenBank/DDBJ databases">
        <authorList>
            <person name="Varghese N."/>
            <person name="Submissions S."/>
        </authorList>
    </citation>
    <scope>NUCLEOTIDE SEQUENCE [LARGE SCALE GENOMIC DNA]</scope>
    <source>
        <strain evidence="2">DSM 17933</strain>
    </source>
</reference>
<evidence type="ECO:0000313" key="1">
    <source>
        <dbReference type="EMBL" id="SDH70780.1"/>
    </source>
</evidence>
<dbReference type="OrthoDB" id="1550932at2"/>
<dbReference type="Proteomes" id="UP000199643">
    <property type="component" value="Unassembled WGS sequence"/>
</dbReference>
<dbReference type="EMBL" id="FNCH01000041">
    <property type="protein sequence ID" value="SDH70780.1"/>
    <property type="molecule type" value="Genomic_DNA"/>
</dbReference>
<evidence type="ECO:0000313" key="2">
    <source>
        <dbReference type="Proteomes" id="UP000199643"/>
    </source>
</evidence>
<dbReference type="AlphaFoldDB" id="A0A1G8ELN7"/>
<proteinExistence type="predicted"/>
<accession>A0A1G8ELN7</accession>
<sequence length="240" mass="27698">MYSNRHLKEVVCTFKFIQGSVKWDSAFFGQYFDKIIGYGFTERQEKKGIVFQFNPAMGNQASTVQEGESQMIFRNPEKNYAITMGNQFISFHIVSTYKNWEVFNEKLMKPFMEKYIELGIYEKLFSCQLVYLNSFGFSPNDNLSEYFMVISNPLTQFGREANVQVAKNYITHNGIILNLRITPQPAGTDGLIPYMLECGATGTMQEGADIKDWQKISSDVRQPVRDFFESIITHKLRGIL</sequence>
<dbReference type="InterPro" id="IPR026349">
    <property type="entry name" value="CHP04255"/>
</dbReference>
<keyword evidence="2" id="KW-1185">Reference proteome</keyword>
<gene>
    <name evidence="1" type="ORF">SAMN05421827_1417</name>
</gene>
<protein>
    <submittedName>
        <fullName evidence="1">TIGR04255 family protein</fullName>
    </submittedName>
</protein>
<dbReference type="RefSeq" id="WP_090505141.1">
    <property type="nucleotide sequence ID" value="NZ_FNCH01000041.1"/>
</dbReference>
<name>A0A1G8ELN7_9SPHI</name>
<organism evidence="1 2">
    <name type="scientific">Pedobacter terrae</name>
    <dbReference type="NCBI Taxonomy" id="405671"/>
    <lineage>
        <taxon>Bacteria</taxon>
        <taxon>Pseudomonadati</taxon>
        <taxon>Bacteroidota</taxon>
        <taxon>Sphingobacteriia</taxon>
        <taxon>Sphingobacteriales</taxon>
        <taxon>Sphingobacteriaceae</taxon>
        <taxon>Pedobacter</taxon>
    </lineage>
</organism>
<dbReference type="NCBIfam" id="TIGR04255">
    <property type="entry name" value="sporadTIGR04255"/>
    <property type="match status" value="1"/>
</dbReference>
<dbReference type="STRING" id="405671.SAMN05421827_1417"/>